<feature type="domain" description="Follistatin-like" evidence="2">
    <location>
        <begin position="36"/>
        <end position="58"/>
    </location>
</feature>
<keyword evidence="1" id="KW-0732">Signal</keyword>
<protein>
    <submittedName>
        <fullName evidence="3">Prespore protein Dp87</fullName>
    </submittedName>
</protein>
<dbReference type="STRING" id="100816.A0A175W6D4"/>
<evidence type="ECO:0000313" key="3">
    <source>
        <dbReference type="EMBL" id="KXX78514.1"/>
    </source>
</evidence>
<feature type="signal peptide" evidence="1">
    <location>
        <begin position="1"/>
        <end position="19"/>
    </location>
</feature>
<feature type="domain" description="Follistatin-like" evidence="2">
    <location>
        <begin position="72"/>
        <end position="94"/>
    </location>
</feature>
<proteinExistence type="predicted"/>
<name>A0A175W6D4_9PEZI</name>
<gene>
    <name evidence="3" type="ORF">MMYC01_206360</name>
</gene>
<dbReference type="VEuPathDB" id="FungiDB:MMYC01_206360"/>
<dbReference type="EMBL" id="LCTW02000117">
    <property type="protein sequence ID" value="KXX78514.1"/>
    <property type="molecule type" value="Genomic_DNA"/>
</dbReference>
<evidence type="ECO:0000313" key="4">
    <source>
        <dbReference type="Proteomes" id="UP000078237"/>
    </source>
</evidence>
<comment type="caution">
    <text evidence="3">The sequence shown here is derived from an EMBL/GenBank/DDBJ whole genome shotgun (WGS) entry which is preliminary data.</text>
</comment>
<feature type="chain" id="PRO_5008043709" evidence="1">
    <location>
        <begin position="20"/>
        <end position="201"/>
    </location>
</feature>
<dbReference type="OrthoDB" id="6130531at2759"/>
<dbReference type="SMART" id="SM00274">
    <property type="entry name" value="FOLN"/>
    <property type="match status" value="3"/>
</dbReference>
<reference evidence="3 4" key="1">
    <citation type="journal article" date="2016" name="Genome Announc.">
        <title>Genome Sequence of Madurella mycetomatis mm55, Isolated from a Human Mycetoma Case in Sudan.</title>
        <authorList>
            <person name="Smit S."/>
            <person name="Derks M.F."/>
            <person name="Bervoets S."/>
            <person name="Fahal A."/>
            <person name="van Leeuwen W."/>
            <person name="van Belkum A."/>
            <person name="van de Sande W.W."/>
        </authorList>
    </citation>
    <scope>NUCLEOTIDE SEQUENCE [LARGE SCALE GENOMIC DNA]</scope>
    <source>
        <strain evidence="4">mm55</strain>
    </source>
</reference>
<dbReference type="AlphaFoldDB" id="A0A175W6D4"/>
<evidence type="ECO:0000259" key="2">
    <source>
        <dbReference type="SMART" id="SM00274"/>
    </source>
</evidence>
<evidence type="ECO:0000256" key="1">
    <source>
        <dbReference type="SAM" id="SignalP"/>
    </source>
</evidence>
<dbReference type="InterPro" id="IPR003645">
    <property type="entry name" value="Fol_N"/>
</dbReference>
<keyword evidence="4" id="KW-1185">Reference proteome</keyword>
<sequence length="201" mass="21706">MISLRVIVLGSALILQAVANPIGRSPPQQQPRQANGCANVRCDSGTRCAVIRGEPICVPVLRWDPRDEGTNSCANVRCDSGTRCVVIRGEPICVPVLRWDPRDEGTNSCTNVRCDSGTRCAVIRGEPICVPVLRWDPRDEGTKCGPNVCPKGQTCCNESCGFCTGPGETCTKQGCLGPQCGPDANFFCPFGPLEVCYRMDW</sequence>
<feature type="domain" description="Follistatin-like" evidence="2">
    <location>
        <begin position="108"/>
        <end position="130"/>
    </location>
</feature>
<dbReference type="Proteomes" id="UP000078237">
    <property type="component" value="Unassembled WGS sequence"/>
</dbReference>
<accession>A0A175W6D4</accession>
<organism evidence="3 4">
    <name type="scientific">Madurella mycetomatis</name>
    <dbReference type="NCBI Taxonomy" id="100816"/>
    <lineage>
        <taxon>Eukaryota</taxon>
        <taxon>Fungi</taxon>
        <taxon>Dikarya</taxon>
        <taxon>Ascomycota</taxon>
        <taxon>Pezizomycotina</taxon>
        <taxon>Sordariomycetes</taxon>
        <taxon>Sordariomycetidae</taxon>
        <taxon>Sordariales</taxon>
        <taxon>Sordariales incertae sedis</taxon>
        <taxon>Madurella</taxon>
    </lineage>
</organism>